<evidence type="ECO:0000313" key="2">
    <source>
        <dbReference type="Proteomes" id="UP000188318"/>
    </source>
</evidence>
<name>A0A1R3RLP0_ASPC5</name>
<accession>A0A1R3RLP0</accession>
<protein>
    <submittedName>
        <fullName evidence="1">Uncharacterized protein</fullName>
    </submittedName>
</protein>
<dbReference type="EMBL" id="KV907500">
    <property type="protein sequence ID" value="OOF95404.1"/>
    <property type="molecule type" value="Genomic_DNA"/>
</dbReference>
<evidence type="ECO:0000313" key="1">
    <source>
        <dbReference type="EMBL" id="OOF95404.1"/>
    </source>
</evidence>
<dbReference type="AlphaFoldDB" id="A0A1R3RLP0"/>
<dbReference type="VEuPathDB" id="FungiDB:ASPCADRAFT_207877"/>
<gene>
    <name evidence="1" type="ORF">ASPCADRAFT_207877</name>
</gene>
<sequence length="56" mass="5989">MATAFIACGILPAPRADLVFYRADVMKSAGLDRFLPFNQESPSIPTNGSGAPDINY</sequence>
<reference evidence="2" key="1">
    <citation type="journal article" date="2017" name="Genome Biol.">
        <title>Comparative genomics reveals high biological diversity and specific adaptations in the industrially and medically important fungal genus Aspergillus.</title>
        <authorList>
            <person name="de Vries R.P."/>
            <person name="Riley R."/>
            <person name="Wiebenga A."/>
            <person name="Aguilar-Osorio G."/>
            <person name="Amillis S."/>
            <person name="Uchima C.A."/>
            <person name="Anderluh G."/>
            <person name="Asadollahi M."/>
            <person name="Askin M."/>
            <person name="Barry K."/>
            <person name="Battaglia E."/>
            <person name="Bayram O."/>
            <person name="Benocci T."/>
            <person name="Braus-Stromeyer S.A."/>
            <person name="Caldana C."/>
            <person name="Canovas D."/>
            <person name="Cerqueira G.C."/>
            <person name="Chen F."/>
            <person name="Chen W."/>
            <person name="Choi C."/>
            <person name="Clum A."/>
            <person name="Dos Santos R.A."/>
            <person name="Damasio A.R."/>
            <person name="Diallinas G."/>
            <person name="Emri T."/>
            <person name="Fekete E."/>
            <person name="Flipphi M."/>
            <person name="Freyberg S."/>
            <person name="Gallo A."/>
            <person name="Gournas C."/>
            <person name="Habgood R."/>
            <person name="Hainaut M."/>
            <person name="Harispe M.L."/>
            <person name="Henrissat B."/>
            <person name="Hilden K.S."/>
            <person name="Hope R."/>
            <person name="Hossain A."/>
            <person name="Karabika E."/>
            <person name="Karaffa L."/>
            <person name="Karanyi Z."/>
            <person name="Krasevec N."/>
            <person name="Kuo A."/>
            <person name="Kusch H."/>
            <person name="LaButti K."/>
            <person name="Lagendijk E.L."/>
            <person name="Lapidus A."/>
            <person name="Levasseur A."/>
            <person name="Lindquist E."/>
            <person name="Lipzen A."/>
            <person name="Logrieco A.F."/>
            <person name="MacCabe A."/>
            <person name="Maekelae M.R."/>
            <person name="Malavazi I."/>
            <person name="Melin P."/>
            <person name="Meyer V."/>
            <person name="Mielnichuk N."/>
            <person name="Miskei M."/>
            <person name="Molnar A.P."/>
            <person name="Mule G."/>
            <person name="Ngan C.Y."/>
            <person name="Orejas M."/>
            <person name="Orosz E."/>
            <person name="Ouedraogo J.P."/>
            <person name="Overkamp K.M."/>
            <person name="Park H.-S."/>
            <person name="Perrone G."/>
            <person name="Piumi F."/>
            <person name="Punt P.J."/>
            <person name="Ram A.F."/>
            <person name="Ramon A."/>
            <person name="Rauscher S."/>
            <person name="Record E."/>
            <person name="Riano-Pachon D.M."/>
            <person name="Robert V."/>
            <person name="Roehrig J."/>
            <person name="Ruller R."/>
            <person name="Salamov A."/>
            <person name="Salih N.S."/>
            <person name="Samson R.A."/>
            <person name="Sandor E."/>
            <person name="Sanguinetti M."/>
            <person name="Schuetze T."/>
            <person name="Sepcic K."/>
            <person name="Shelest E."/>
            <person name="Sherlock G."/>
            <person name="Sophianopoulou V."/>
            <person name="Squina F.M."/>
            <person name="Sun H."/>
            <person name="Susca A."/>
            <person name="Todd R.B."/>
            <person name="Tsang A."/>
            <person name="Unkles S.E."/>
            <person name="van de Wiele N."/>
            <person name="van Rossen-Uffink D."/>
            <person name="Oliveira J.V."/>
            <person name="Vesth T.C."/>
            <person name="Visser J."/>
            <person name="Yu J.-H."/>
            <person name="Zhou M."/>
            <person name="Andersen M.R."/>
            <person name="Archer D.B."/>
            <person name="Baker S.E."/>
            <person name="Benoit I."/>
            <person name="Brakhage A.A."/>
            <person name="Braus G.H."/>
            <person name="Fischer R."/>
            <person name="Frisvad J.C."/>
            <person name="Goldman G.H."/>
            <person name="Houbraken J."/>
            <person name="Oakley B."/>
            <person name="Pocsi I."/>
            <person name="Scazzocchio C."/>
            <person name="Seiboth B."/>
            <person name="vanKuyk P.A."/>
            <person name="Wortman J."/>
            <person name="Dyer P.S."/>
            <person name="Grigoriev I.V."/>
        </authorList>
    </citation>
    <scope>NUCLEOTIDE SEQUENCE [LARGE SCALE GENOMIC DNA]</scope>
    <source>
        <strain evidence="2">ITEM 5010</strain>
    </source>
</reference>
<dbReference type="Proteomes" id="UP000188318">
    <property type="component" value="Unassembled WGS sequence"/>
</dbReference>
<proteinExistence type="predicted"/>
<organism evidence="1 2">
    <name type="scientific">Aspergillus carbonarius (strain ITEM 5010)</name>
    <dbReference type="NCBI Taxonomy" id="602072"/>
    <lineage>
        <taxon>Eukaryota</taxon>
        <taxon>Fungi</taxon>
        <taxon>Dikarya</taxon>
        <taxon>Ascomycota</taxon>
        <taxon>Pezizomycotina</taxon>
        <taxon>Eurotiomycetes</taxon>
        <taxon>Eurotiomycetidae</taxon>
        <taxon>Eurotiales</taxon>
        <taxon>Aspergillaceae</taxon>
        <taxon>Aspergillus</taxon>
        <taxon>Aspergillus subgen. Circumdati</taxon>
    </lineage>
</organism>
<keyword evidence="2" id="KW-1185">Reference proteome</keyword>